<dbReference type="PANTHER" id="PTHR43673:SF10">
    <property type="entry name" value="NADH DEHYDROGENASE_NAD(P)H NITROREDUCTASE XCC3605-RELATED"/>
    <property type="match status" value="1"/>
</dbReference>
<gene>
    <name evidence="4" type="ORF">H8Z76_09855</name>
</gene>
<dbReference type="Pfam" id="PF00881">
    <property type="entry name" value="Nitroreductase"/>
    <property type="match status" value="1"/>
</dbReference>
<dbReference type="InterPro" id="IPR029479">
    <property type="entry name" value="Nitroreductase"/>
</dbReference>
<comment type="caution">
    <text evidence="4">The sequence shown here is derived from an EMBL/GenBank/DDBJ whole genome shotgun (WGS) entry which is preliminary data.</text>
</comment>
<dbReference type="EMBL" id="JACOQH010000007">
    <property type="protein sequence ID" value="MBC5754306.1"/>
    <property type="molecule type" value="Genomic_DNA"/>
</dbReference>
<keyword evidence="5" id="KW-1185">Reference proteome</keyword>
<comment type="similarity">
    <text evidence="1">Belongs to the nitroreductase family.</text>
</comment>
<evidence type="ECO:0000313" key="4">
    <source>
        <dbReference type="EMBL" id="MBC5754306.1"/>
    </source>
</evidence>
<keyword evidence="2" id="KW-0560">Oxidoreductase</keyword>
<dbReference type="SUPFAM" id="SSF55469">
    <property type="entry name" value="FMN-dependent nitroreductase-like"/>
    <property type="match status" value="1"/>
</dbReference>
<dbReference type="InterPro" id="IPR000415">
    <property type="entry name" value="Nitroreductase-like"/>
</dbReference>
<proteinExistence type="inferred from homology"/>
<name>A0ABR7IBI2_9FIRM</name>
<evidence type="ECO:0000256" key="1">
    <source>
        <dbReference type="ARBA" id="ARBA00007118"/>
    </source>
</evidence>
<dbReference type="CDD" id="cd02062">
    <property type="entry name" value="Nitro_FMN_reductase"/>
    <property type="match status" value="1"/>
</dbReference>
<dbReference type="Proteomes" id="UP000621540">
    <property type="component" value="Unassembled WGS sequence"/>
</dbReference>
<reference evidence="4 5" key="1">
    <citation type="submission" date="2020-08" db="EMBL/GenBank/DDBJ databases">
        <title>Genome public.</title>
        <authorList>
            <person name="Liu C."/>
            <person name="Sun Q."/>
        </authorList>
    </citation>
    <scope>NUCLEOTIDE SEQUENCE [LARGE SCALE GENOMIC DNA]</scope>
    <source>
        <strain evidence="4 5">BX0805</strain>
    </source>
</reference>
<dbReference type="RefSeq" id="WP_022514439.1">
    <property type="nucleotide sequence ID" value="NZ_JACOQH010000007.1"/>
</dbReference>
<dbReference type="Gene3D" id="3.40.109.10">
    <property type="entry name" value="NADH Oxidase"/>
    <property type="match status" value="1"/>
</dbReference>
<evidence type="ECO:0000259" key="3">
    <source>
        <dbReference type="Pfam" id="PF00881"/>
    </source>
</evidence>
<accession>A0ABR7IBI2</accession>
<evidence type="ECO:0000256" key="2">
    <source>
        <dbReference type="ARBA" id="ARBA00023002"/>
    </source>
</evidence>
<organism evidence="4 5">
    <name type="scientific">Roseburia yibonii</name>
    <dbReference type="NCBI Taxonomy" id="2763063"/>
    <lineage>
        <taxon>Bacteria</taxon>
        <taxon>Bacillati</taxon>
        <taxon>Bacillota</taxon>
        <taxon>Clostridia</taxon>
        <taxon>Lachnospirales</taxon>
        <taxon>Lachnospiraceae</taxon>
        <taxon>Roseburia</taxon>
    </lineage>
</organism>
<feature type="domain" description="Nitroreductase" evidence="3">
    <location>
        <begin position="8"/>
        <end position="76"/>
    </location>
</feature>
<evidence type="ECO:0000313" key="5">
    <source>
        <dbReference type="Proteomes" id="UP000621540"/>
    </source>
</evidence>
<sequence>MEFQTLLESRRSVRAFDGSKSVTEDQIRQLVDAGIQAPSWKNAQTARYYCVLDEAKRADFLKNCLPEFNAKSADGQMTF</sequence>
<dbReference type="PANTHER" id="PTHR43673">
    <property type="entry name" value="NAD(P)H NITROREDUCTASE YDGI-RELATED"/>
    <property type="match status" value="1"/>
</dbReference>
<protein>
    <submittedName>
        <fullName evidence="4">Nitroreductase family protein</fullName>
    </submittedName>
</protein>